<dbReference type="KEGG" id="cvn:111135717"/>
<evidence type="ECO:0000313" key="3">
    <source>
        <dbReference type="RefSeq" id="XP_022341724.1"/>
    </source>
</evidence>
<keyword evidence="1" id="KW-0732">Signal</keyword>
<dbReference type="AlphaFoldDB" id="A0A8B8EP71"/>
<dbReference type="OrthoDB" id="6116336at2759"/>
<gene>
    <name evidence="3" type="primary">LOC111135717</name>
</gene>
<name>A0A8B8EP71_CRAVI</name>
<keyword evidence="2" id="KW-1185">Reference proteome</keyword>
<feature type="signal peptide" evidence="1">
    <location>
        <begin position="1"/>
        <end position="23"/>
    </location>
</feature>
<evidence type="ECO:0000256" key="1">
    <source>
        <dbReference type="SAM" id="SignalP"/>
    </source>
</evidence>
<protein>
    <submittedName>
        <fullName evidence="3">Uncharacterized protein LOC111135717</fullName>
    </submittedName>
</protein>
<accession>A0A8B8EP71</accession>
<dbReference type="GeneID" id="111135717"/>
<organism evidence="2 3">
    <name type="scientific">Crassostrea virginica</name>
    <name type="common">Eastern oyster</name>
    <dbReference type="NCBI Taxonomy" id="6565"/>
    <lineage>
        <taxon>Eukaryota</taxon>
        <taxon>Metazoa</taxon>
        <taxon>Spiralia</taxon>
        <taxon>Lophotrochozoa</taxon>
        <taxon>Mollusca</taxon>
        <taxon>Bivalvia</taxon>
        <taxon>Autobranchia</taxon>
        <taxon>Pteriomorphia</taxon>
        <taxon>Ostreida</taxon>
        <taxon>Ostreoidea</taxon>
        <taxon>Ostreidae</taxon>
        <taxon>Crassostrea</taxon>
    </lineage>
</organism>
<dbReference type="RefSeq" id="XP_022341724.1">
    <property type="nucleotide sequence ID" value="XM_022486016.1"/>
</dbReference>
<sequence length="517" mass="56771">MADKTLFGIFVSLALVCDVQIQAASVDSCPMYGCRPSGTFSYVLNLTPKVSLAWPKSFVQGQITNSLGCSANDANVVCQANGLRQTGYVALIPDNGTVAWYGDSLRRPTLPIMDIYGDVIGTDGHSLVMYDSDGKIVKPQISLGENLYPTYSLTLSEENNIIAIVSRQGFLITKESNGVPHASIQFRAEEERSNGTFLPVAPPVVSGHRIYILTEFRPDYYSQSPEILGMQRLFAIDMRNTLTERLEIAWVYNFENLVDVQPLVREGHQESASVPEEALRFAGSGGQPQIMVNSNTDMIYVNLPPPEAASNAPHLLWGFKDEPNGTSPNVVFKIPQSLSNFAMFETNNGPIFADTTKRRKNGWNQSFRLSKNTDKASLWGVSTNKKLILKINPDDGTVIEDINLASLLNMTSSIVTSKLMVARNTENGQDILVFGVQASSSNDEKKNRNSSDSLSSSTENYVVSLIDKKVNWVMATPNNREVRGQIAGIQTSANGSDMLVVFTSDSDESEIFALKFD</sequence>
<dbReference type="Proteomes" id="UP000694844">
    <property type="component" value="Chromosome 5"/>
</dbReference>
<proteinExistence type="predicted"/>
<evidence type="ECO:0000313" key="2">
    <source>
        <dbReference type="Proteomes" id="UP000694844"/>
    </source>
</evidence>
<feature type="chain" id="PRO_5034648588" evidence="1">
    <location>
        <begin position="24"/>
        <end position="517"/>
    </location>
</feature>
<reference evidence="3" key="1">
    <citation type="submission" date="2025-08" db="UniProtKB">
        <authorList>
            <consortium name="RefSeq"/>
        </authorList>
    </citation>
    <scope>IDENTIFICATION</scope>
    <source>
        <tissue evidence="3">Whole sample</tissue>
    </source>
</reference>